<dbReference type="Gene3D" id="3.40.640.10">
    <property type="entry name" value="Type I PLP-dependent aspartate aminotransferase-like (Major domain)"/>
    <property type="match status" value="1"/>
</dbReference>
<keyword evidence="7" id="KW-1185">Reference proteome</keyword>
<gene>
    <name evidence="6" type="ORF">ACFQ3N_02900</name>
</gene>
<sequence>MVYFNYGSLGIPDKEALKDVEDFLAQLPLRILESQGDYTLEMVSMAEQTRKQIADIYNVSADNIAFISNTTEGLGILASALRNSEIDIQVAVPDIEFISSALVWKNDSDRINFCQTKNGIVSVEAVSNLLKKDCNILCMSSVQEVSGYRFSFQDLLELRDKGTNEYWIIDGIQEAGIFMRGLEAEKIDAYIVGGHKLLNSPFGLGFMYISDRLLEHIRPTYYGYFNLNEPVDGWVHYLESRSRKLVDLKNMSTRKSASIFESGGMVNAFGALMLGKSITNWQEFGVENASQHIMQLQKLFRSKLQLTEGFEILGGKNPDTWSSILTLTNINGIEKERQLYNMLSANGMKVSLRSIEGIGGIRIGFHYRTTEEEVKQLIRVINEFCW</sequence>
<dbReference type="PANTHER" id="PTHR43586">
    <property type="entry name" value="CYSTEINE DESULFURASE"/>
    <property type="match status" value="1"/>
</dbReference>
<evidence type="ECO:0000259" key="5">
    <source>
        <dbReference type="Pfam" id="PF00266"/>
    </source>
</evidence>
<evidence type="ECO:0000313" key="7">
    <source>
        <dbReference type="Proteomes" id="UP001597040"/>
    </source>
</evidence>
<comment type="cofactor">
    <cofactor evidence="1 4">
        <name>pyridoxal 5'-phosphate</name>
        <dbReference type="ChEBI" id="CHEBI:597326"/>
    </cofactor>
</comment>
<evidence type="ECO:0000256" key="2">
    <source>
        <dbReference type="ARBA" id="ARBA00022898"/>
    </source>
</evidence>
<accession>A0ABW3LG53</accession>
<feature type="domain" description="Aminotransferase class V" evidence="5">
    <location>
        <begin position="15"/>
        <end position="377"/>
    </location>
</feature>
<keyword evidence="2" id="KW-0663">Pyridoxal phosphate</keyword>
<reference evidence="7" key="1">
    <citation type="journal article" date="2019" name="Int. J. Syst. Evol. Microbiol.">
        <title>The Global Catalogue of Microorganisms (GCM) 10K type strain sequencing project: providing services to taxonomists for standard genome sequencing and annotation.</title>
        <authorList>
            <consortium name="The Broad Institute Genomics Platform"/>
            <consortium name="The Broad Institute Genome Sequencing Center for Infectious Disease"/>
            <person name="Wu L."/>
            <person name="Ma J."/>
        </authorList>
    </citation>
    <scope>NUCLEOTIDE SEQUENCE [LARGE SCALE GENOMIC DNA]</scope>
    <source>
        <strain evidence="7">CCUG 56754</strain>
    </source>
</reference>
<evidence type="ECO:0000313" key="6">
    <source>
        <dbReference type="EMBL" id="MFD1037373.1"/>
    </source>
</evidence>
<name>A0ABW3LG53_9BACI</name>
<keyword evidence="6" id="KW-0808">Transferase</keyword>
<dbReference type="Pfam" id="PF00266">
    <property type="entry name" value="Aminotran_5"/>
    <property type="match status" value="1"/>
</dbReference>
<dbReference type="InterPro" id="IPR015424">
    <property type="entry name" value="PyrdxlP-dep_Trfase"/>
</dbReference>
<dbReference type="PANTHER" id="PTHR43586:SF15">
    <property type="entry name" value="BLR3095 PROTEIN"/>
    <property type="match status" value="1"/>
</dbReference>
<comment type="caution">
    <text evidence="6">The sequence shown here is derived from an EMBL/GenBank/DDBJ whole genome shotgun (WGS) entry which is preliminary data.</text>
</comment>
<dbReference type="RefSeq" id="WP_390359368.1">
    <property type="nucleotide sequence ID" value="NZ_JBHTKJ010000007.1"/>
</dbReference>
<dbReference type="InterPro" id="IPR015422">
    <property type="entry name" value="PyrdxlP-dep_Trfase_small"/>
</dbReference>
<evidence type="ECO:0000256" key="3">
    <source>
        <dbReference type="RuleBase" id="RU004075"/>
    </source>
</evidence>
<dbReference type="PROSITE" id="PS00595">
    <property type="entry name" value="AA_TRANSFER_CLASS_5"/>
    <property type="match status" value="1"/>
</dbReference>
<evidence type="ECO:0000256" key="1">
    <source>
        <dbReference type="ARBA" id="ARBA00001933"/>
    </source>
</evidence>
<comment type="similarity">
    <text evidence="3">Belongs to the class-V pyridoxal-phosphate-dependent aminotransferase family.</text>
</comment>
<dbReference type="SUPFAM" id="SSF53383">
    <property type="entry name" value="PLP-dependent transferases"/>
    <property type="match status" value="1"/>
</dbReference>
<organism evidence="6 7">
    <name type="scientific">Virgibacillus byunsanensis</name>
    <dbReference type="NCBI Taxonomy" id="570945"/>
    <lineage>
        <taxon>Bacteria</taxon>
        <taxon>Bacillati</taxon>
        <taxon>Bacillota</taxon>
        <taxon>Bacilli</taxon>
        <taxon>Bacillales</taxon>
        <taxon>Bacillaceae</taxon>
        <taxon>Virgibacillus</taxon>
    </lineage>
</organism>
<dbReference type="EMBL" id="JBHTKJ010000007">
    <property type="protein sequence ID" value="MFD1037373.1"/>
    <property type="molecule type" value="Genomic_DNA"/>
</dbReference>
<dbReference type="InterPro" id="IPR000192">
    <property type="entry name" value="Aminotrans_V_dom"/>
</dbReference>
<proteinExistence type="inferred from homology"/>
<dbReference type="InterPro" id="IPR015421">
    <property type="entry name" value="PyrdxlP-dep_Trfase_major"/>
</dbReference>
<dbReference type="Proteomes" id="UP001597040">
    <property type="component" value="Unassembled WGS sequence"/>
</dbReference>
<protein>
    <submittedName>
        <fullName evidence="6">Aminotransferase class V-fold PLP-dependent enzyme</fullName>
    </submittedName>
</protein>
<dbReference type="Gene3D" id="3.90.1150.10">
    <property type="entry name" value="Aspartate Aminotransferase, domain 1"/>
    <property type="match status" value="1"/>
</dbReference>
<dbReference type="InterPro" id="IPR020578">
    <property type="entry name" value="Aminotrans_V_PyrdxlP_BS"/>
</dbReference>
<keyword evidence="6" id="KW-0032">Aminotransferase</keyword>
<evidence type="ECO:0000256" key="4">
    <source>
        <dbReference type="RuleBase" id="RU004504"/>
    </source>
</evidence>
<dbReference type="GO" id="GO:0008483">
    <property type="term" value="F:transaminase activity"/>
    <property type="evidence" value="ECO:0007669"/>
    <property type="project" value="UniProtKB-KW"/>
</dbReference>